<keyword evidence="1" id="KW-1133">Transmembrane helix</keyword>
<keyword evidence="1" id="KW-0472">Membrane</keyword>
<dbReference type="Proteomes" id="UP000450676">
    <property type="component" value="Unassembled WGS sequence"/>
</dbReference>
<accession>A0A7X4HCU5</accession>
<sequence length="118" mass="13297">MHPVIQKTFGGLTPSYYGRQLFFGCIFLGIYLLATVKGGATPFSGWLWAFATTFLYPYSRFAYEGVVDFIVGKNLFILPALLLIGFKFMTMLMCWFLAIFIAPVGLAYLYLHHSGKLS</sequence>
<organism evidence="2 3">
    <name type="scientific">Pseudoduganella aquatica</name>
    <dbReference type="NCBI Taxonomy" id="2660641"/>
    <lineage>
        <taxon>Bacteria</taxon>
        <taxon>Pseudomonadati</taxon>
        <taxon>Pseudomonadota</taxon>
        <taxon>Betaproteobacteria</taxon>
        <taxon>Burkholderiales</taxon>
        <taxon>Oxalobacteraceae</taxon>
        <taxon>Telluria group</taxon>
        <taxon>Pseudoduganella</taxon>
    </lineage>
</organism>
<feature type="transmembrane region" description="Helical" evidence="1">
    <location>
        <begin position="16"/>
        <end position="34"/>
    </location>
</feature>
<keyword evidence="1" id="KW-0812">Transmembrane</keyword>
<protein>
    <submittedName>
        <fullName evidence="2">Uncharacterized protein</fullName>
    </submittedName>
</protein>
<evidence type="ECO:0000313" key="3">
    <source>
        <dbReference type="Proteomes" id="UP000450676"/>
    </source>
</evidence>
<evidence type="ECO:0000256" key="1">
    <source>
        <dbReference type="SAM" id="Phobius"/>
    </source>
</evidence>
<dbReference type="AlphaFoldDB" id="A0A7X4HCU5"/>
<evidence type="ECO:0000313" key="2">
    <source>
        <dbReference type="EMBL" id="MYN08896.1"/>
    </source>
</evidence>
<dbReference type="EMBL" id="WWCU01000017">
    <property type="protein sequence ID" value="MYN08896.1"/>
    <property type="molecule type" value="Genomic_DNA"/>
</dbReference>
<feature type="transmembrane region" description="Helical" evidence="1">
    <location>
        <begin position="93"/>
        <end position="111"/>
    </location>
</feature>
<name>A0A7X4HCU5_9BURK</name>
<reference evidence="2 3" key="1">
    <citation type="submission" date="2019-12" db="EMBL/GenBank/DDBJ databases">
        <title>Novel species isolated from a subtropical stream in China.</title>
        <authorList>
            <person name="Lu H."/>
        </authorList>
    </citation>
    <scope>NUCLEOTIDE SEQUENCE [LARGE SCALE GENOMIC DNA]</scope>
    <source>
        <strain evidence="2 3">FT127W</strain>
    </source>
</reference>
<gene>
    <name evidence="2" type="ORF">GTP77_16320</name>
</gene>
<feature type="transmembrane region" description="Helical" evidence="1">
    <location>
        <begin position="69"/>
        <end position="86"/>
    </location>
</feature>
<proteinExistence type="predicted"/>
<dbReference type="RefSeq" id="WP_161073199.1">
    <property type="nucleotide sequence ID" value="NZ_WWCU01000017.1"/>
</dbReference>
<comment type="caution">
    <text evidence="2">The sequence shown here is derived from an EMBL/GenBank/DDBJ whole genome shotgun (WGS) entry which is preliminary data.</text>
</comment>
<keyword evidence="3" id="KW-1185">Reference proteome</keyword>